<comment type="caution">
    <text evidence="6">The sequence shown here is derived from an EMBL/GenBank/DDBJ whole genome shotgun (WGS) entry which is preliminary data.</text>
</comment>
<dbReference type="InterPro" id="IPR016160">
    <property type="entry name" value="Ald_DH_CS_CYS"/>
</dbReference>
<comment type="similarity">
    <text evidence="1 4">Belongs to the aldehyde dehydrogenase family.</text>
</comment>
<dbReference type="SUPFAM" id="SSF53720">
    <property type="entry name" value="ALDH-like"/>
    <property type="match status" value="1"/>
</dbReference>
<dbReference type="PROSITE" id="PS00687">
    <property type="entry name" value="ALDEHYDE_DEHYDR_GLU"/>
    <property type="match status" value="1"/>
</dbReference>
<dbReference type="InterPro" id="IPR029510">
    <property type="entry name" value="Ald_DH_CS_GLU"/>
</dbReference>
<dbReference type="Pfam" id="PF00171">
    <property type="entry name" value="Aldedh"/>
    <property type="match status" value="1"/>
</dbReference>
<dbReference type="EMBL" id="APND01000003">
    <property type="protein sequence ID" value="MES1929999.1"/>
    <property type="molecule type" value="Genomic_DNA"/>
</dbReference>
<evidence type="ECO:0000256" key="1">
    <source>
        <dbReference type="ARBA" id="ARBA00009986"/>
    </source>
</evidence>
<dbReference type="InterPro" id="IPR016162">
    <property type="entry name" value="Ald_DH_N"/>
</dbReference>
<protein>
    <submittedName>
        <fullName evidence="6">Succinate semialdehyde dehydrogenase</fullName>
    </submittedName>
</protein>
<dbReference type="PROSITE" id="PS00070">
    <property type="entry name" value="ALDEHYDE_DEHYDR_CYS"/>
    <property type="match status" value="1"/>
</dbReference>
<dbReference type="InterPro" id="IPR050740">
    <property type="entry name" value="Aldehyde_DH_Superfamily"/>
</dbReference>
<evidence type="ECO:0000256" key="4">
    <source>
        <dbReference type="RuleBase" id="RU003345"/>
    </source>
</evidence>
<keyword evidence="2 4" id="KW-0560">Oxidoreductase</keyword>
<dbReference type="PANTHER" id="PTHR43353">
    <property type="entry name" value="SUCCINATE-SEMIALDEHYDE DEHYDROGENASE, MITOCHONDRIAL"/>
    <property type="match status" value="1"/>
</dbReference>
<keyword evidence="7" id="KW-1185">Reference proteome</keyword>
<evidence type="ECO:0000313" key="6">
    <source>
        <dbReference type="EMBL" id="MES1929999.1"/>
    </source>
</evidence>
<proteinExistence type="inferred from homology"/>
<dbReference type="InterPro" id="IPR016163">
    <property type="entry name" value="Ald_DH_C"/>
</dbReference>
<dbReference type="InterPro" id="IPR016161">
    <property type="entry name" value="Ald_DH/histidinol_DH"/>
</dbReference>
<dbReference type="RefSeq" id="WP_434547906.1">
    <property type="nucleotide sequence ID" value="NZ_APND01000003.1"/>
</dbReference>
<dbReference type="InterPro" id="IPR015590">
    <property type="entry name" value="Aldehyde_DH_dom"/>
</dbReference>
<feature type="domain" description="Aldehyde dehydrogenase" evidence="5">
    <location>
        <begin position="19"/>
        <end position="477"/>
    </location>
</feature>
<dbReference type="Gene3D" id="3.40.605.10">
    <property type="entry name" value="Aldehyde Dehydrogenase, Chain A, domain 1"/>
    <property type="match status" value="1"/>
</dbReference>
<dbReference type="Proteomes" id="UP001460888">
    <property type="component" value="Unassembled WGS sequence"/>
</dbReference>
<organism evidence="6 7">
    <name type="scientific">Salinisphaera dokdonensis CL-ES53</name>
    <dbReference type="NCBI Taxonomy" id="1304272"/>
    <lineage>
        <taxon>Bacteria</taxon>
        <taxon>Pseudomonadati</taxon>
        <taxon>Pseudomonadota</taxon>
        <taxon>Gammaproteobacteria</taxon>
        <taxon>Salinisphaerales</taxon>
        <taxon>Salinisphaeraceae</taxon>
        <taxon>Salinisphaera</taxon>
    </lineage>
</organism>
<evidence type="ECO:0000313" key="7">
    <source>
        <dbReference type="Proteomes" id="UP001460888"/>
    </source>
</evidence>
<feature type="active site" evidence="3">
    <location>
        <position position="255"/>
    </location>
</feature>
<evidence type="ECO:0000259" key="5">
    <source>
        <dbReference type="Pfam" id="PF00171"/>
    </source>
</evidence>
<dbReference type="Gene3D" id="3.40.309.10">
    <property type="entry name" value="Aldehyde Dehydrogenase, Chain A, domain 2"/>
    <property type="match status" value="1"/>
</dbReference>
<dbReference type="PANTHER" id="PTHR43353:SF5">
    <property type="entry name" value="SUCCINATE-SEMIALDEHYDE DEHYDROGENASE, MITOCHONDRIAL"/>
    <property type="match status" value="1"/>
</dbReference>
<accession>A0ABV2B282</accession>
<name>A0ABV2B282_9GAMM</name>
<evidence type="ECO:0000256" key="2">
    <source>
        <dbReference type="ARBA" id="ARBA00023002"/>
    </source>
</evidence>
<evidence type="ECO:0000256" key="3">
    <source>
        <dbReference type="PROSITE-ProRule" id="PRU10007"/>
    </source>
</evidence>
<dbReference type="CDD" id="cd07103">
    <property type="entry name" value="ALDH_F5_SSADH_GabD"/>
    <property type="match status" value="1"/>
</dbReference>
<gene>
    <name evidence="6" type="ORF">SADO_12114</name>
</gene>
<sequence length="486" mass="52125">MTQENSQLWRQQAYVGGRWIDADENATRAVDDPATGEIIGTIPDLDAPRLIGAIDAAHAAFERWRETSVTTRADRLLAWYQGMHDNREALAQMMTREQGKPLADARGEVDYAASFIRWFAEEGRRATGANIPAENPDVALGTVQEPVGVAGIITPWNFPLAMITRKAAAALAAGCSVVVRPASETPFSALALAALAEQAGLDGGEFNVVTGSGQRVSEALCDDTRVRALSFTGSTPVGRTLLRQGADTVKRTSMELGGNAPFIACEDVDIDTAVEGALAAKFQTSGQDCLAANRIFVHRDIYETFVARFAERMDALQVGNGFDDGTDIGPLIHERAVEKAQALADDARDHGARVMGRSQSDAPGARFFMPTLLADVTPGMRIFSEEAFAPLAAICPFDDDEDVIAAANDTEYGLAAYVFTHADARIRKFMRGLDYGMVGINTMDLTGPHVPFGGVKQSGLGREGGQVGMHEFLETKYYCLGGVPAT</sequence>
<reference evidence="6 7" key="1">
    <citation type="submission" date="2013-03" db="EMBL/GenBank/DDBJ databases">
        <title>Salinisphaera dokdonensis CL-ES53 Genome Sequencing.</title>
        <authorList>
            <person name="Li C."/>
            <person name="Lai Q."/>
            <person name="Shao Z."/>
        </authorList>
    </citation>
    <scope>NUCLEOTIDE SEQUENCE [LARGE SCALE GENOMIC DNA]</scope>
    <source>
        <strain evidence="6 7">CL-ES53</strain>
    </source>
</reference>